<dbReference type="STRING" id="1304275.C41B8_06532"/>
<reference evidence="2 3" key="1">
    <citation type="submission" date="2013-03" db="EMBL/GenBank/DDBJ databases">
        <title>Salinisphaera hydrothermalis C41B8 Genome Sequencing.</title>
        <authorList>
            <person name="Li C."/>
            <person name="Lai Q."/>
            <person name="Shao Z."/>
        </authorList>
    </citation>
    <scope>NUCLEOTIDE SEQUENCE [LARGE SCALE GENOMIC DNA]</scope>
    <source>
        <strain evidence="2 3">C41B8</strain>
    </source>
</reference>
<evidence type="ECO:0000259" key="1">
    <source>
        <dbReference type="Pfam" id="PF13454"/>
    </source>
</evidence>
<feature type="domain" description="FAD-dependent urate hydroxylase HpyO/Asp monooxygenase CreE-like FAD/NAD(P)-binding" evidence="1">
    <location>
        <begin position="8"/>
        <end position="144"/>
    </location>
</feature>
<proteinExistence type="predicted"/>
<dbReference type="OrthoDB" id="370110at2"/>
<dbReference type="AlphaFoldDB" id="A0A084IND6"/>
<evidence type="ECO:0000313" key="3">
    <source>
        <dbReference type="Proteomes" id="UP000028302"/>
    </source>
</evidence>
<accession>A0A084IND6</accession>
<dbReference type="eggNOG" id="COG2072">
    <property type="taxonomic scope" value="Bacteria"/>
</dbReference>
<organism evidence="2 3">
    <name type="scientific">Salinisphaera hydrothermalis (strain C41B8)</name>
    <dbReference type="NCBI Taxonomy" id="1304275"/>
    <lineage>
        <taxon>Bacteria</taxon>
        <taxon>Pseudomonadati</taxon>
        <taxon>Pseudomonadota</taxon>
        <taxon>Gammaproteobacteria</taxon>
        <taxon>Salinisphaerales</taxon>
        <taxon>Salinisphaeraceae</taxon>
        <taxon>Salinisphaera</taxon>
    </lineage>
</organism>
<dbReference type="PANTHER" id="PTHR38663">
    <property type="match status" value="1"/>
</dbReference>
<protein>
    <recommendedName>
        <fullName evidence="1">FAD-dependent urate hydroxylase HpyO/Asp monooxygenase CreE-like FAD/NAD(P)-binding domain-containing protein</fullName>
    </recommendedName>
</protein>
<evidence type="ECO:0000313" key="2">
    <source>
        <dbReference type="EMBL" id="KEZ78220.1"/>
    </source>
</evidence>
<comment type="caution">
    <text evidence="2">The sequence shown here is derived from an EMBL/GenBank/DDBJ whole genome shotgun (WGS) entry which is preliminary data.</text>
</comment>
<dbReference type="EMBL" id="APNK01000006">
    <property type="protein sequence ID" value="KEZ78220.1"/>
    <property type="molecule type" value="Genomic_DNA"/>
</dbReference>
<dbReference type="Gene3D" id="3.50.50.60">
    <property type="entry name" value="FAD/NAD(P)-binding domain"/>
    <property type="match status" value="1"/>
</dbReference>
<dbReference type="PRINTS" id="PR00368">
    <property type="entry name" value="FADPNR"/>
</dbReference>
<gene>
    <name evidence="2" type="ORF">C41B8_06532</name>
</gene>
<dbReference type="SUPFAM" id="SSF51905">
    <property type="entry name" value="FAD/NAD(P)-binding domain"/>
    <property type="match status" value="1"/>
</dbReference>
<dbReference type="Proteomes" id="UP000028302">
    <property type="component" value="Unassembled WGS sequence"/>
</dbReference>
<dbReference type="PANTHER" id="PTHR38663:SF1">
    <property type="entry name" value="L-ORNITHINE N(5)-MONOOXYGENASE"/>
    <property type="match status" value="1"/>
</dbReference>
<dbReference type="PRINTS" id="PR00411">
    <property type="entry name" value="PNDRDTASEI"/>
</dbReference>
<keyword evidence="3" id="KW-1185">Reference proteome</keyword>
<sequence>MTDYDCLIIGGGPHGRFIAAAITRAAPDTDLAIVDPQAPMAAWRARAAACGMRYLRSSNAHHLGARADSLRRFAARHGYDDAHALGYYRRPSLAVFNEHATAELGTPPHIQQSAQRLSRTRQGWKVELDDGQRATARRVVLATGPSRPYRPAGFEAAEHVFDPGFELGAPGAPTVIVGGGITGAQLALRAAEAGHRVCWLTRRPPEPAHFDSDPCYAGPRCLAPFADTPLAGRTAMLADARLPGTLPPDIHGAITTALADGTIAWCRGEPTQMRAGGVRLDDGRVIAAERVILATGFTPHPAPESLLGRAITDFGLATDTDGHLHLNTDLAALPGLHVAGRPASLQLGPMAGNIKGARLAGRTLAAVAQRQALSELGALAAHS</sequence>
<dbReference type="InterPro" id="IPR036188">
    <property type="entry name" value="FAD/NAD-bd_sf"/>
</dbReference>
<name>A0A084IND6_SALHC</name>
<dbReference type="InterPro" id="IPR038732">
    <property type="entry name" value="HpyO/CreE_NAD-binding"/>
</dbReference>
<dbReference type="RefSeq" id="WP_037335707.1">
    <property type="nucleotide sequence ID" value="NZ_APNK01000006.1"/>
</dbReference>
<dbReference type="Pfam" id="PF13454">
    <property type="entry name" value="NAD_binding_9"/>
    <property type="match status" value="1"/>
</dbReference>